<organism evidence="3">
    <name type="scientific">Eubacterium limosum</name>
    <dbReference type="NCBI Taxonomy" id="1736"/>
    <lineage>
        <taxon>Bacteria</taxon>
        <taxon>Bacillati</taxon>
        <taxon>Bacillota</taxon>
        <taxon>Clostridia</taxon>
        <taxon>Eubacteriales</taxon>
        <taxon>Eubacteriaceae</taxon>
        <taxon>Eubacterium</taxon>
    </lineage>
</organism>
<feature type="compositionally biased region" description="Low complexity" evidence="1">
    <location>
        <begin position="260"/>
        <end position="269"/>
    </location>
</feature>
<dbReference type="AlphaFoldDB" id="A0A6N2ZND8"/>
<protein>
    <recommendedName>
        <fullName evidence="2">BppU N-terminal domain-containing protein</fullName>
    </recommendedName>
</protein>
<reference evidence="3" key="1">
    <citation type="submission" date="2019-11" db="EMBL/GenBank/DDBJ databases">
        <authorList>
            <person name="Feng L."/>
        </authorList>
    </citation>
    <scope>NUCLEOTIDE SEQUENCE</scope>
    <source>
        <strain evidence="3">ElimosumLFYP34</strain>
    </source>
</reference>
<evidence type="ECO:0000256" key="1">
    <source>
        <dbReference type="SAM" id="MobiDB-lite"/>
    </source>
</evidence>
<evidence type="ECO:0000259" key="2">
    <source>
        <dbReference type="Pfam" id="PF10651"/>
    </source>
</evidence>
<feature type="domain" description="BppU N-terminal" evidence="2">
    <location>
        <begin position="10"/>
        <end position="143"/>
    </location>
</feature>
<feature type="region of interest" description="Disordered" evidence="1">
    <location>
        <begin position="231"/>
        <end position="269"/>
    </location>
</feature>
<proteinExistence type="predicted"/>
<gene>
    <name evidence="3" type="ORF">ELLFYP34_01974</name>
</gene>
<accession>A0A6N2ZND8</accession>
<dbReference type="InterPro" id="IPR018913">
    <property type="entry name" value="BppU_N"/>
</dbReference>
<name>A0A6N2ZND8_EUBLI</name>
<dbReference type="Gene3D" id="2.60.40.3350">
    <property type="match status" value="1"/>
</dbReference>
<evidence type="ECO:0000313" key="3">
    <source>
        <dbReference type="EMBL" id="VYT81055.1"/>
    </source>
</evidence>
<dbReference type="EMBL" id="CACRTR010000003">
    <property type="protein sequence ID" value="VYT81055.1"/>
    <property type="molecule type" value="Genomic_DNA"/>
</dbReference>
<feature type="region of interest" description="Disordered" evidence="1">
    <location>
        <begin position="302"/>
        <end position="322"/>
    </location>
</feature>
<dbReference type="Pfam" id="PF10651">
    <property type="entry name" value="BppU_N"/>
    <property type="match status" value="1"/>
</dbReference>
<sequence>MAITNILAEVALDFQNPTGLVRVVHAKQGDHGTRTIQFTFYNNGQPYTVPSGLTVSYCGTKKDGYGFDIKMTLASGNVWNATLTKQVLAVAGRIPVEVKITDGTNILKSMSFMLDIRPAALSDKTFQSSDDYQTFEEYLKEAEQHAKDTEAARAAAVAAQKAAETAKAGAEAAKKDADSAKQQAIIAQRAAETAEDGAEAAQQAAETAKIAAETAKGQAVSAKNDAQAAKVEAQNAADNAQASETDAEAAKTAAEESAKAAKASQDAATTSATAATTKATEAANSAKAAKASQDSAAASATAATTKAGEAEKHADEAEAAAAKAAQEAAKVKTWKPNVSEVGDLSWAVSPDETPPKTVNIIGPPGDKGEQGVPGVVTQLNPGLFGMYVNEHGHLILAHNDNEPAPPIRIENGRLIYTVD</sequence>
<feature type="compositionally biased region" description="Low complexity" evidence="1">
    <location>
        <begin position="231"/>
        <end position="244"/>
    </location>
</feature>